<evidence type="ECO:0000313" key="1">
    <source>
        <dbReference type="EMBL" id="SDH52510.1"/>
    </source>
</evidence>
<gene>
    <name evidence="1" type="ORF">SAMN04489796_103118</name>
</gene>
<dbReference type="STRING" id="262004.SAMN04489796_103118"/>
<accession>A0A1G8D5J8</accession>
<dbReference type="Proteomes" id="UP000199492">
    <property type="component" value="Unassembled WGS sequence"/>
</dbReference>
<name>A0A1G8D5J8_9FLAO</name>
<organism evidence="1 2">
    <name type="scientific">Winogradskyella thalassocola</name>
    <dbReference type="NCBI Taxonomy" id="262004"/>
    <lineage>
        <taxon>Bacteria</taxon>
        <taxon>Pseudomonadati</taxon>
        <taxon>Bacteroidota</taxon>
        <taxon>Flavobacteriia</taxon>
        <taxon>Flavobacteriales</taxon>
        <taxon>Flavobacteriaceae</taxon>
        <taxon>Winogradskyella</taxon>
    </lineage>
</organism>
<proteinExistence type="predicted"/>
<dbReference type="EMBL" id="FNCZ01000003">
    <property type="protein sequence ID" value="SDH52510.1"/>
    <property type="molecule type" value="Genomic_DNA"/>
</dbReference>
<protein>
    <submittedName>
        <fullName evidence="1">Uncharacterized protein</fullName>
    </submittedName>
</protein>
<dbReference type="RefSeq" id="WP_175455583.1">
    <property type="nucleotide sequence ID" value="NZ_FNCZ01000003.1"/>
</dbReference>
<reference evidence="2" key="1">
    <citation type="submission" date="2016-10" db="EMBL/GenBank/DDBJ databases">
        <authorList>
            <person name="Varghese N."/>
            <person name="Submissions S."/>
        </authorList>
    </citation>
    <scope>NUCLEOTIDE SEQUENCE [LARGE SCALE GENOMIC DNA]</scope>
    <source>
        <strain evidence="2">DSM 15363</strain>
    </source>
</reference>
<keyword evidence="2" id="KW-1185">Reference proteome</keyword>
<evidence type="ECO:0000313" key="2">
    <source>
        <dbReference type="Proteomes" id="UP000199492"/>
    </source>
</evidence>
<sequence length="51" mass="5870">MPTMAISKYHATYKDKYIIIMTLRGKNLSSKATIDSYVKDYLEAINKDVLI</sequence>
<dbReference type="AlphaFoldDB" id="A0A1G8D5J8"/>